<dbReference type="Proteomes" id="UP001340816">
    <property type="component" value="Chromosome"/>
</dbReference>
<evidence type="ECO:0000256" key="6">
    <source>
        <dbReference type="SAM" id="MobiDB-lite"/>
    </source>
</evidence>
<comment type="subcellular location">
    <subcellularLocation>
        <location evidence="1">Cell membrane</location>
        <topology evidence="1">Multi-pass membrane protein</topology>
    </subcellularLocation>
</comment>
<dbReference type="InterPro" id="IPR036259">
    <property type="entry name" value="MFS_trans_sf"/>
</dbReference>
<reference evidence="9 10" key="1">
    <citation type="submission" date="2022-10" db="EMBL/GenBank/DDBJ databases">
        <title>The complete genomes of actinobacterial strains from the NBC collection.</title>
        <authorList>
            <person name="Joergensen T.S."/>
            <person name="Alvarez Arevalo M."/>
            <person name="Sterndorff E.B."/>
            <person name="Faurdal D."/>
            <person name="Vuksanovic O."/>
            <person name="Mourched A.-S."/>
            <person name="Charusanti P."/>
            <person name="Shaw S."/>
            <person name="Blin K."/>
            <person name="Weber T."/>
        </authorList>
    </citation>
    <scope>NUCLEOTIDE SEQUENCE [LARGE SCALE GENOMIC DNA]</scope>
    <source>
        <strain evidence="9 10">NBC 01752</strain>
    </source>
</reference>
<dbReference type="PANTHER" id="PTHR42718:SF39">
    <property type="entry name" value="ACTINORHODIN TRANSPORTER-RELATED"/>
    <property type="match status" value="1"/>
</dbReference>
<accession>A0ABZ1HHR7</accession>
<dbReference type="Gene3D" id="1.20.1720.10">
    <property type="entry name" value="Multidrug resistance protein D"/>
    <property type="match status" value="1"/>
</dbReference>
<dbReference type="PANTHER" id="PTHR42718">
    <property type="entry name" value="MAJOR FACILITATOR SUPERFAMILY MULTIDRUG TRANSPORTER MFSC"/>
    <property type="match status" value="1"/>
</dbReference>
<evidence type="ECO:0000313" key="10">
    <source>
        <dbReference type="Proteomes" id="UP001340816"/>
    </source>
</evidence>
<dbReference type="Gene3D" id="1.20.1250.20">
    <property type="entry name" value="MFS general substrate transporter like domains"/>
    <property type="match status" value="1"/>
</dbReference>
<dbReference type="SUPFAM" id="SSF103473">
    <property type="entry name" value="MFS general substrate transporter"/>
    <property type="match status" value="1"/>
</dbReference>
<organism evidence="9 10">
    <name type="scientific">Streptomyces phaeochromogenes</name>
    <dbReference type="NCBI Taxonomy" id="1923"/>
    <lineage>
        <taxon>Bacteria</taxon>
        <taxon>Bacillati</taxon>
        <taxon>Actinomycetota</taxon>
        <taxon>Actinomycetes</taxon>
        <taxon>Kitasatosporales</taxon>
        <taxon>Streptomycetaceae</taxon>
        <taxon>Streptomyces</taxon>
        <taxon>Streptomyces phaeochromogenes group</taxon>
    </lineage>
</organism>
<evidence type="ECO:0000313" key="9">
    <source>
        <dbReference type="EMBL" id="WSD18164.1"/>
    </source>
</evidence>
<dbReference type="Pfam" id="PF07690">
    <property type="entry name" value="MFS_1"/>
    <property type="match status" value="1"/>
</dbReference>
<evidence type="ECO:0000259" key="8">
    <source>
        <dbReference type="PROSITE" id="PS50850"/>
    </source>
</evidence>
<feature type="transmembrane region" description="Helical" evidence="7">
    <location>
        <begin position="113"/>
        <end position="134"/>
    </location>
</feature>
<dbReference type="PROSITE" id="PS50850">
    <property type="entry name" value="MFS"/>
    <property type="match status" value="1"/>
</dbReference>
<dbReference type="CDD" id="cd17321">
    <property type="entry name" value="MFS_MMR_MDR_like"/>
    <property type="match status" value="1"/>
</dbReference>
<dbReference type="InterPro" id="IPR020846">
    <property type="entry name" value="MFS_dom"/>
</dbReference>
<keyword evidence="10" id="KW-1185">Reference proteome</keyword>
<keyword evidence="3 7" id="KW-1133">Transmembrane helix</keyword>
<name>A0ABZ1HHR7_STRPH</name>
<dbReference type="PRINTS" id="PR01036">
    <property type="entry name" value="TCRTETB"/>
</dbReference>
<keyword evidence="5" id="KW-0046">Antibiotic resistance</keyword>
<keyword evidence="2 7" id="KW-0812">Transmembrane</keyword>
<proteinExistence type="predicted"/>
<feature type="transmembrane region" description="Helical" evidence="7">
    <location>
        <begin position="448"/>
        <end position="468"/>
    </location>
</feature>
<feature type="transmembrane region" description="Helical" evidence="7">
    <location>
        <begin position="345"/>
        <end position="364"/>
    </location>
</feature>
<feature type="transmembrane region" description="Helical" evidence="7">
    <location>
        <begin position="88"/>
        <end position="107"/>
    </location>
</feature>
<dbReference type="EMBL" id="CP109135">
    <property type="protein sequence ID" value="WSD18164.1"/>
    <property type="molecule type" value="Genomic_DNA"/>
</dbReference>
<feature type="transmembrane region" description="Helical" evidence="7">
    <location>
        <begin position="286"/>
        <end position="306"/>
    </location>
</feature>
<sequence>MTVEEQADTAPPAQYSPKRWATLAVTLFAVFMDMVDNTVLNVALPAVQQDLDASSAQLEWSVAGYTLAFAAAMITGARLGDQLGRRRIYLIGLGAFVVTSALAGAAVNPEMLIASRILQGAAAALMVPQVLAMLQVDFPKSERPKAMSMYGMSLAVGGIGGPLLGGVLLEADLFGLGWRPVFYVNVPVGLAALVAAAILTRESRVETRESFDIRGTLIATVGLISLLFPLVQGRELDWPWWTFALMIACPVILWLFVRYEHRVIARGESPIIDPALLHHRSSLGGLLVAILFFCGMAYQLVLTVHLQTGEGYSPIRTAVALVTFTVGVGIGSAVAPQLMPLGRRVVLLGCAVMAVGMGVITWTVDHWSGSLEWWHLAPGMIVSGIGLAMVAGTLLTIVLAQMPKSASGAASSLINTAIQIGVATGVAIVGTVYFTLLEDRHTPTDSAVVGLLTVVGLYTLAGLLALVLPPGRVDVSDVDSDADTDADSDHHHATAAVGTALPPEAGAKARVAP</sequence>
<evidence type="ECO:0000256" key="2">
    <source>
        <dbReference type="ARBA" id="ARBA00022692"/>
    </source>
</evidence>
<feature type="transmembrane region" description="Helical" evidence="7">
    <location>
        <begin position="376"/>
        <end position="400"/>
    </location>
</feature>
<dbReference type="InterPro" id="IPR011701">
    <property type="entry name" value="MFS"/>
</dbReference>
<dbReference type="RefSeq" id="WP_266740387.1">
    <property type="nucleotide sequence ID" value="NZ_CP108134.1"/>
</dbReference>
<evidence type="ECO:0000256" key="3">
    <source>
        <dbReference type="ARBA" id="ARBA00022989"/>
    </source>
</evidence>
<feature type="transmembrane region" description="Helical" evidence="7">
    <location>
        <begin position="146"/>
        <end position="169"/>
    </location>
</feature>
<feature type="transmembrane region" description="Helical" evidence="7">
    <location>
        <begin position="181"/>
        <end position="199"/>
    </location>
</feature>
<feature type="transmembrane region" description="Helical" evidence="7">
    <location>
        <begin position="318"/>
        <end position="338"/>
    </location>
</feature>
<feature type="transmembrane region" description="Helical" evidence="7">
    <location>
        <begin position="20"/>
        <end position="40"/>
    </location>
</feature>
<keyword evidence="4 7" id="KW-0472">Membrane</keyword>
<protein>
    <submittedName>
        <fullName evidence="9">MFS transporter</fullName>
    </submittedName>
</protein>
<feature type="domain" description="Major facilitator superfamily (MFS) profile" evidence="8">
    <location>
        <begin position="22"/>
        <end position="473"/>
    </location>
</feature>
<evidence type="ECO:0000256" key="1">
    <source>
        <dbReference type="ARBA" id="ARBA00004651"/>
    </source>
</evidence>
<gene>
    <name evidence="9" type="ORF">OHB35_35860</name>
</gene>
<feature type="transmembrane region" description="Helical" evidence="7">
    <location>
        <begin position="238"/>
        <end position="257"/>
    </location>
</feature>
<evidence type="ECO:0000256" key="7">
    <source>
        <dbReference type="SAM" id="Phobius"/>
    </source>
</evidence>
<evidence type="ECO:0000256" key="5">
    <source>
        <dbReference type="ARBA" id="ARBA00023251"/>
    </source>
</evidence>
<evidence type="ECO:0000256" key="4">
    <source>
        <dbReference type="ARBA" id="ARBA00023136"/>
    </source>
</evidence>
<feature type="region of interest" description="Disordered" evidence="6">
    <location>
        <begin position="478"/>
        <end position="513"/>
    </location>
</feature>
<feature type="transmembrane region" description="Helical" evidence="7">
    <location>
        <begin position="60"/>
        <end position="79"/>
    </location>
</feature>
<feature type="transmembrane region" description="Helical" evidence="7">
    <location>
        <begin position="412"/>
        <end position="436"/>
    </location>
</feature>
<feature type="transmembrane region" description="Helical" evidence="7">
    <location>
        <begin position="211"/>
        <end position="232"/>
    </location>
</feature>